<dbReference type="OrthoDB" id="9802676at2"/>
<evidence type="ECO:0000313" key="4">
    <source>
        <dbReference type="EMBL" id="AOT73246.1"/>
    </source>
</evidence>
<organism evidence="4 5">
    <name type="scientific">Geosporobacter ferrireducens</name>
    <dbReference type="NCBI Taxonomy" id="1424294"/>
    <lineage>
        <taxon>Bacteria</taxon>
        <taxon>Bacillati</taxon>
        <taxon>Bacillota</taxon>
        <taxon>Clostridia</taxon>
        <taxon>Peptostreptococcales</taxon>
        <taxon>Thermotaleaceae</taxon>
        <taxon>Geosporobacter</taxon>
    </lineage>
</organism>
<evidence type="ECO:0000259" key="3">
    <source>
        <dbReference type="PROSITE" id="PS51747"/>
    </source>
</evidence>
<dbReference type="PROSITE" id="PS51747">
    <property type="entry name" value="CYT_DCMP_DEAMINASES_2"/>
    <property type="match status" value="1"/>
</dbReference>
<dbReference type="STRING" id="1424294.Gferi_21130"/>
<dbReference type="PANTHER" id="PTHR11079:SF162">
    <property type="entry name" value="RIBOFLAVIN BIOSYNTHESIS PROTEIN PYRD, CHLOROPLASTIC"/>
    <property type="match status" value="1"/>
</dbReference>
<evidence type="ECO:0000313" key="5">
    <source>
        <dbReference type="Proteomes" id="UP000095743"/>
    </source>
</evidence>
<keyword evidence="1" id="KW-0479">Metal-binding</keyword>
<accession>A0A1D8GQQ3</accession>
<feature type="domain" description="CMP/dCMP-type deaminase" evidence="3">
    <location>
        <begin position="1"/>
        <end position="108"/>
    </location>
</feature>
<keyword evidence="5" id="KW-1185">Reference proteome</keyword>
<evidence type="ECO:0000256" key="1">
    <source>
        <dbReference type="ARBA" id="ARBA00022723"/>
    </source>
</evidence>
<dbReference type="PANTHER" id="PTHR11079">
    <property type="entry name" value="CYTOSINE DEAMINASE FAMILY MEMBER"/>
    <property type="match status" value="1"/>
</dbReference>
<dbReference type="PROSITE" id="PS00903">
    <property type="entry name" value="CYT_DCMP_DEAMINASES_1"/>
    <property type="match status" value="1"/>
</dbReference>
<reference evidence="4 5" key="1">
    <citation type="submission" date="2016-09" db="EMBL/GenBank/DDBJ databases">
        <title>Genomic analysis reveals versatility of anaerobic energy metabolism of Geosporobacter ferrireducens IRF9 of phylum Firmicutes.</title>
        <authorList>
            <person name="Kim S.-J."/>
        </authorList>
    </citation>
    <scope>NUCLEOTIDE SEQUENCE [LARGE SCALE GENOMIC DNA]</scope>
    <source>
        <strain evidence="4 5">IRF9</strain>
    </source>
</reference>
<dbReference type="Pfam" id="PF00383">
    <property type="entry name" value="dCMP_cyt_deam_1"/>
    <property type="match status" value="1"/>
</dbReference>
<dbReference type="GO" id="GO:0016787">
    <property type="term" value="F:hydrolase activity"/>
    <property type="evidence" value="ECO:0007669"/>
    <property type="project" value="InterPro"/>
</dbReference>
<dbReference type="Gene3D" id="3.40.140.10">
    <property type="entry name" value="Cytidine Deaminase, domain 2"/>
    <property type="match status" value="1"/>
</dbReference>
<dbReference type="CDD" id="cd01285">
    <property type="entry name" value="nucleoside_deaminase"/>
    <property type="match status" value="1"/>
</dbReference>
<sequence length="283" mass="32645">MKLALEEAKISLREGNNGFGAVIIKDEQIISSAHDTEDTDDDSTSHAEINAIKEASKKLGKKLTGCILVSTHEPCPMCATAVVWSGISEIAYGYSIKEAIKQGRKRIELTCCELFKRASANIKIHENILSRECSILYRKDVRIEIEKLRNANDQILNELNTDSINRRVKWFYENRERFEFINDNILDSGYKLLLNRFNITEDEAPIVEKSERKIVFHSKNFCPTLEACKILGLDTRVICKKLNENSTDTLIRQINPQLRFSRNYEKLRPYTEYCEEIISMEEK</sequence>
<dbReference type="InterPro" id="IPR002125">
    <property type="entry name" value="CMP_dCMP_dom"/>
</dbReference>
<dbReference type="Proteomes" id="UP000095743">
    <property type="component" value="Chromosome"/>
</dbReference>
<dbReference type="InterPro" id="IPR016193">
    <property type="entry name" value="Cytidine_deaminase-like"/>
</dbReference>
<dbReference type="GO" id="GO:0008270">
    <property type="term" value="F:zinc ion binding"/>
    <property type="evidence" value="ECO:0007669"/>
    <property type="project" value="InterPro"/>
</dbReference>
<dbReference type="SUPFAM" id="SSF53927">
    <property type="entry name" value="Cytidine deaminase-like"/>
    <property type="match status" value="1"/>
</dbReference>
<dbReference type="EMBL" id="CP017269">
    <property type="protein sequence ID" value="AOT73246.1"/>
    <property type="molecule type" value="Genomic_DNA"/>
</dbReference>
<dbReference type="InterPro" id="IPR016192">
    <property type="entry name" value="APOBEC/CMP_deaminase_Zn-bd"/>
</dbReference>
<gene>
    <name evidence="4" type="ORF">Gferi_21130</name>
</gene>
<keyword evidence="2" id="KW-0862">Zinc</keyword>
<name>A0A1D8GQQ3_9FIRM</name>
<dbReference type="AlphaFoldDB" id="A0A1D8GQQ3"/>
<evidence type="ECO:0000256" key="2">
    <source>
        <dbReference type="ARBA" id="ARBA00022833"/>
    </source>
</evidence>
<proteinExistence type="predicted"/>
<protein>
    <submittedName>
        <fullName evidence="4">tRNA-specific adenosine deaminase</fullName>
    </submittedName>
</protein>
<dbReference type="KEGG" id="gfe:Gferi_21130"/>